<dbReference type="Proteomes" id="UP000257314">
    <property type="component" value="Segment"/>
</dbReference>
<evidence type="ECO:0000313" key="1">
    <source>
        <dbReference type="EMBL" id="AXH68158.1"/>
    </source>
</evidence>
<gene>
    <name evidence="1" type="primary">91</name>
    <name evidence="1" type="ORF">SEA_TEATEALATTE_91</name>
</gene>
<evidence type="ECO:0000313" key="2">
    <source>
        <dbReference type="Proteomes" id="UP000257314"/>
    </source>
</evidence>
<name>A0A345MCD7_9CAUD</name>
<organism evidence="1 2">
    <name type="scientific">Gordonia phage Teatealatte</name>
    <dbReference type="NCBI Taxonomy" id="2283247"/>
    <lineage>
        <taxon>Viruses</taxon>
        <taxon>Duplodnaviria</taxon>
        <taxon>Heunggongvirae</taxon>
        <taxon>Uroviricota</taxon>
        <taxon>Caudoviricetes</taxon>
        <taxon>Demosthenesvirus</taxon>
        <taxon>Demosthenesvirus katyusha</taxon>
    </lineage>
</organism>
<dbReference type="EMBL" id="MH576976">
    <property type="protein sequence ID" value="AXH68158.1"/>
    <property type="molecule type" value="Genomic_DNA"/>
</dbReference>
<reference evidence="1 2" key="1">
    <citation type="submission" date="2018-07" db="EMBL/GenBank/DDBJ databases">
        <authorList>
            <person name="Kuzo L.M."/>
            <person name="Shah T.K."/>
            <person name="Sharma A."/>
            <person name="Walton B.D."/>
            <person name="Warner M.H."/>
            <person name="Garlena R.A."/>
            <person name="Russell D.A."/>
            <person name="Pope W.H."/>
            <person name="Jacobs-Sera D."/>
            <person name="Hatfull G.F."/>
        </authorList>
    </citation>
    <scope>NUCLEOTIDE SEQUENCE [LARGE SCALE GENOMIC DNA]</scope>
</reference>
<sequence>MSSTGPYPGMGKGGQIMKASERTSIWRETFEMLAAGLSGIERNGLYTTVNATDASISVTWMVEDTLRYATVTGHLSHTYWSGQVQHIATEMFEEALRILHNEEAP</sequence>
<proteinExistence type="predicted"/>
<accession>A0A345MCD7</accession>
<protein>
    <submittedName>
        <fullName evidence="1">Uncharacterized protein</fullName>
    </submittedName>
</protein>